<dbReference type="EMBL" id="GBRH01229180">
    <property type="protein sequence ID" value="JAD68715.1"/>
    <property type="molecule type" value="Transcribed_RNA"/>
</dbReference>
<sequence length="34" mass="3867">MRIVSVNPVNSRRLKLINGLLYMRFMKSSNIGAS</sequence>
<protein>
    <submittedName>
        <fullName evidence="1">Uncharacterized protein</fullName>
    </submittedName>
</protein>
<proteinExistence type="predicted"/>
<evidence type="ECO:0000313" key="1">
    <source>
        <dbReference type="EMBL" id="JAD68715.1"/>
    </source>
</evidence>
<name>A0A0A9C5P4_ARUDO</name>
<organism evidence="1">
    <name type="scientific">Arundo donax</name>
    <name type="common">Giant reed</name>
    <name type="synonym">Donax arundinaceus</name>
    <dbReference type="NCBI Taxonomy" id="35708"/>
    <lineage>
        <taxon>Eukaryota</taxon>
        <taxon>Viridiplantae</taxon>
        <taxon>Streptophyta</taxon>
        <taxon>Embryophyta</taxon>
        <taxon>Tracheophyta</taxon>
        <taxon>Spermatophyta</taxon>
        <taxon>Magnoliopsida</taxon>
        <taxon>Liliopsida</taxon>
        <taxon>Poales</taxon>
        <taxon>Poaceae</taxon>
        <taxon>PACMAD clade</taxon>
        <taxon>Arundinoideae</taxon>
        <taxon>Arundineae</taxon>
        <taxon>Arundo</taxon>
    </lineage>
</organism>
<reference evidence="1" key="1">
    <citation type="submission" date="2014-09" db="EMBL/GenBank/DDBJ databases">
        <authorList>
            <person name="Magalhaes I.L.F."/>
            <person name="Oliveira U."/>
            <person name="Santos F.R."/>
            <person name="Vidigal T.H.D.A."/>
            <person name="Brescovit A.D."/>
            <person name="Santos A.J."/>
        </authorList>
    </citation>
    <scope>NUCLEOTIDE SEQUENCE</scope>
    <source>
        <tissue evidence="1">Shoot tissue taken approximately 20 cm above the soil surface</tissue>
    </source>
</reference>
<dbReference type="AlphaFoldDB" id="A0A0A9C5P4"/>
<accession>A0A0A9C5P4</accession>
<reference evidence="1" key="2">
    <citation type="journal article" date="2015" name="Data Brief">
        <title>Shoot transcriptome of the giant reed, Arundo donax.</title>
        <authorList>
            <person name="Barrero R.A."/>
            <person name="Guerrero F.D."/>
            <person name="Moolhuijzen P."/>
            <person name="Goolsby J.A."/>
            <person name="Tidwell J."/>
            <person name="Bellgard S.E."/>
            <person name="Bellgard M.I."/>
        </authorList>
    </citation>
    <scope>NUCLEOTIDE SEQUENCE</scope>
    <source>
        <tissue evidence="1">Shoot tissue taken approximately 20 cm above the soil surface</tissue>
    </source>
</reference>